<evidence type="ECO:0000313" key="3">
    <source>
        <dbReference type="Proteomes" id="UP000710432"/>
    </source>
</evidence>
<evidence type="ECO:0000256" key="1">
    <source>
        <dbReference type="SAM" id="MobiDB-lite"/>
    </source>
</evidence>
<evidence type="ECO:0000313" key="2">
    <source>
        <dbReference type="EMBL" id="KAH0511816.1"/>
    </source>
</evidence>
<sequence length="110" mass="12509">MRTWRWRRATGGSWASGFRGCGKPRDKESASQKRDVLKHHFSDLKGSLGKLFDERLVTLLQEVDTIEQKTIKPLDDCQKLIEHGVDTADDLVREGEIAIHGGIEEHNDKL</sequence>
<reference evidence="2" key="1">
    <citation type="submission" date="2020-03" db="EMBL/GenBank/DDBJ databases">
        <title>Studies in the Genomics of Life Span.</title>
        <authorList>
            <person name="Glass D."/>
        </authorList>
    </citation>
    <scope>NUCLEOTIDE SEQUENCE</scope>
    <source>
        <strain evidence="2">LTLLF</strain>
        <tissue evidence="2">Muscle</tissue>
    </source>
</reference>
<protein>
    <submittedName>
        <fullName evidence="2">Cytokine receptor-like factor 3</fullName>
    </submittedName>
</protein>
<accession>A0A8J6GJ58</accession>
<name>A0A8J6GJ58_MICOH</name>
<gene>
    <name evidence="2" type="ORF">LTLLF_150005</name>
</gene>
<dbReference type="Proteomes" id="UP000710432">
    <property type="component" value="Unassembled WGS sequence"/>
</dbReference>
<feature type="compositionally biased region" description="Basic and acidic residues" evidence="1">
    <location>
        <begin position="23"/>
        <end position="34"/>
    </location>
</feature>
<feature type="region of interest" description="Disordered" evidence="1">
    <location>
        <begin position="15"/>
        <end position="34"/>
    </location>
</feature>
<comment type="caution">
    <text evidence="2">The sequence shown here is derived from an EMBL/GenBank/DDBJ whole genome shotgun (WGS) entry which is preliminary data.</text>
</comment>
<proteinExistence type="predicted"/>
<organism evidence="2 3">
    <name type="scientific">Microtus ochrogaster</name>
    <name type="common">Prairie vole</name>
    <dbReference type="NCBI Taxonomy" id="79684"/>
    <lineage>
        <taxon>Eukaryota</taxon>
        <taxon>Metazoa</taxon>
        <taxon>Chordata</taxon>
        <taxon>Craniata</taxon>
        <taxon>Vertebrata</taxon>
        <taxon>Euteleostomi</taxon>
        <taxon>Mammalia</taxon>
        <taxon>Eutheria</taxon>
        <taxon>Euarchontoglires</taxon>
        <taxon>Glires</taxon>
        <taxon>Rodentia</taxon>
        <taxon>Myomorpha</taxon>
        <taxon>Muroidea</taxon>
        <taxon>Cricetidae</taxon>
        <taxon>Arvicolinae</taxon>
        <taxon>Microtus</taxon>
    </lineage>
</organism>
<keyword evidence="2" id="KW-0675">Receptor</keyword>
<dbReference type="EMBL" id="JAATJU010022161">
    <property type="protein sequence ID" value="KAH0511816.1"/>
    <property type="molecule type" value="Genomic_DNA"/>
</dbReference>
<dbReference type="AlphaFoldDB" id="A0A8J6GJ58"/>